<evidence type="ECO:0000313" key="2">
    <source>
        <dbReference type="Proteomes" id="UP000605986"/>
    </source>
</evidence>
<name>A0A8H4NJ58_9HYPO</name>
<proteinExistence type="predicted"/>
<dbReference type="AlphaFoldDB" id="A0A8H4NJ58"/>
<evidence type="ECO:0000313" key="1">
    <source>
        <dbReference type="EMBL" id="KAF4439919.1"/>
    </source>
</evidence>
<dbReference type="Proteomes" id="UP000605986">
    <property type="component" value="Unassembled WGS sequence"/>
</dbReference>
<protein>
    <submittedName>
        <fullName evidence="1">Uncharacterized protein</fullName>
    </submittedName>
</protein>
<dbReference type="EMBL" id="JAADJG010000670">
    <property type="protein sequence ID" value="KAF4439919.1"/>
    <property type="molecule type" value="Genomic_DNA"/>
</dbReference>
<dbReference type="PANTHER" id="PTHR34365">
    <property type="entry name" value="ENOLASE (DUF1399)"/>
    <property type="match status" value="1"/>
</dbReference>
<accession>A0A8H4NJ58</accession>
<comment type="caution">
    <text evidence="1">The sequence shown here is derived from an EMBL/GenBank/DDBJ whole genome shotgun (WGS) entry which is preliminary data.</text>
</comment>
<keyword evidence="2" id="KW-1185">Reference proteome</keyword>
<sequence>MPLFDRFRSRAKAEEEVNNSNLDPHTWTLPSSYKASPAGGKQTIIPDPKAFSNVFSIPSEVKSENIETLLAYPDASHAAVHLALLECFRNLKDSARALDVEVEKPPSYDSIKAPGLASPTESAPLPESQKWDLLIKLAVTRFTAWWSNINLVLNHANAYSHHGGNKATLQLTKNYLPPLDLLLVWYALMLDPQAYDAACEAQGTNAARLKNLCFPWPAIRDVIDVQKMEFSLPRSAQNLFTNISSQSCDILTYLQGPPAYADLEVVRIKTDLFSEVKSHESFIEKSHQLLWIRSPAIQGSLDRAGLEYLDFHLRKPGGVEEDVEHQSFGVQLFWRTHRLYPRQYKAFLGEIAETKKDSKEESKIFLDFEGPSAAYSQCCHCWTCERIRDDIPDFIHNQSSSTVPSTAGILSTMQKQLSSLSNEQLRQIQDDLGFYLAVEDARRRKVPLPTRPSTAAEKEAEKISKQKQKELGYRPGLNEYIEVLPDGRRKIRRQKYASGMWGYTTWS</sequence>
<organism evidence="1 2">
    <name type="scientific">Fusarium austroafricanum</name>
    <dbReference type="NCBI Taxonomy" id="2364996"/>
    <lineage>
        <taxon>Eukaryota</taxon>
        <taxon>Fungi</taxon>
        <taxon>Dikarya</taxon>
        <taxon>Ascomycota</taxon>
        <taxon>Pezizomycotina</taxon>
        <taxon>Sordariomycetes</taxon>
        <taxon>Hypocreomycetidae</taxon>
        <taxon>Hypocreales</taxon>
        <taxon>Nectriaceae</taxon>
        <taxon>Fusarium</taxon>
        <taxon>Fusarium concolor species complex</taxon>
    </lineage>
</organism>
<dbReference type="OrthoDB" id="2684236at2759"/>
<reference evidence="1" key="1">
    <citation type="submission" date="2020-01" db="EMBL/GenBank/DDBJ databases">
        <title>Identification and distribution of gene clusters putatively required for synthesis of sphingolipid metabolism inhibitors in phylogenetically diverse species of the filamentous fungus Fusarium.</title>
        <authorList>
            <person name="Kim H.-S."/>
            <person name="Busman M."/>
            <person name="Brown D.W."/>
            <person name="Divon H."/>
            <person name="Uhlig S."/>
            <person name="Proctor R.H."/>
        </authorList>
    </citation>
    <scope>NUCLEOTIDE SEQUENCE</scope>
    <source>
        <strain evidence="1">NRRL 53441</strain>
    </source>
</reference>
<dbReference type="PANTHER" id="PTHR34365:SF7">
    <property type="entry name" value="GLYCINE-RICH DOMAIN-CONTAINING PROTEIN 1"/>
    <property type="match status" value="1"/>
</dbReference>
<gene>
    <name evidence="1" type="ORF">F53441_12420</name>
</gene>
<dbReference type="InterPro" id="IPR009836">
    <property type="entry name" value="GRDP-like"/>
</dbReference>